<evidence type="ECO:0000313" key="2">
    <source>
        <dbReference type="Proteomes" id="UP000830671"/>
    </source>
</evidence>
<sequence>MVAADPERPEFHKRFAKHTKRNFSSNRKIFSGSAACRDGRQSKKVKCLEREGCVGLSYVRAVAQHFRSSACLAVPCPEAVKTVASSPYPETLFYGVVAHGCGARRLPALHLTLAGTHSTVVVSSVLPRHSAPLLVCLNIIIHPRISHRPMFSPNAELSFFDGAYCNPVNTVQIDSLESYIHEKCRESRERDYATIGGPVVSLLTGDHWTRSFSQSTEPYQHEHLKAKLHGTAKKYGIREKHCVFLFHGFTDVAEGTTLLELREAQKVFAFSFFHSRISFPVKACNLFEASLARRYGRMKASSRVSEMNRQQRAFSWLSLQQGCVAA</sequence>
<dbReference type="KEGG" id="clup:CLUP02_05910"/>
<protein>
    <submittedName>
        <fullName evidence="1">Uncharacterized protein</fullName>
    </submittedName>
</protein>
<dbReference type="AlphaFoldDB" id="A0A9Q8SN50"/>
<name>A0A9Q8SN50_9PEZI</name>
<reference evidence="1" key="1">
    <citation type="journal article" date="2021" name="Mol. Plant Microbe Interact.">
        <title>Complete Genome Sequence of the Plant-Pathogenic Fungus Colletotrichum lupini.</title>
        <authorList>
            <person name="Baroncelli R."/>
            <person name="Pensec F."/>
            <person name="Da Lio D."/>
            <person name="Boufleur T."/>
            <person name="Vicente I."/>
            <person name="Sarrocco S."/>
            <person name="Picot A."/>
            <person name="Baraldi E."/>
            <person name="Sukno S."/>
            <person name="Thon M."/>
            <person name="Le Floch G."/>
        </authorList>
    </citation>
    <scope>NUCLEOTIDE SEQUENCE</scope>
    <source>
        <strain evidence="1">IMI 504893</strain>
    </source>
</reference>
<dbReference type="Proteomes" id="UP000830671">
    <property type="component" value="Chromosome 3"/>
</dbReference>
<evidence type="ECO:0000313" key="1">
    <source>
        <dbReference type="EMBL" id="UQC80427.1"/>
    </source>
</evidence>
<gene>
    <name evidence="1" type="ORF">CLUP02_05910</name>
</gene>
<dbReference type="RefSeq" id="XP_049142058.1">
    <property type="nucleotide sequence ID" value="XM_049284915.1"/>
</dbReference>
<accession>A0A9Q8SN50</accession>
<dbReference type="EMBL" id="CP019475">
    <property type="protein sequence ID" value="UQC80427.1"/>
    <property type="molecule type" value="Genomic_DNA"/>
</dbReference>
<proteinExistence type="predicted"/>
<keyword evidence="2" id="KW-1185">Reference proteome</keyword>
<dbReference type="GeneID" id="73339925"/>
<organism evidence="1 2">
    <name type="scientific">Colletotrichum lupini</name>
    <dbReference type="NCBI Taxonomy" id="145971"/>
    <lineage>
        <taxon>Eukaryota</taxon>
        <taxon>Fungi</taxon>
        <taxon>Dikarya</taxon>
        <taxon>Ascomycota</taxon>
        <taxon>Pezizomycotina</taxon>
        <taxon>Sordariomycetes</taxon>
        <taxon>Hypocreomycetidae</taxon>
        <taxon>Glomerellales</taxon>
        <taxon>Glomerellaceae</taxon>
        <taxon>Colletotrichum</taxon>
        <taxon>Colletotrichum acutatum species complex</taxon>
    </lineage>
</organism>